<keyword evidence="2" id="KW-1185">Reference proteome</keyword>
<sequence>MASLKIRLDDRCTGRGQWRLAMLNAGIWFTTMICGRSLCQLPGDADRIIVRHKKLSDMRVTYPWASERILGGLYSAVAMSKIRNVSPNVYLEEGDEDAISLMVTMRGVIHQTTNTGNASVHFWWRYTT</sequence>
<gene>
    <name evidence="1" type="ORF">JG688_00009504</name>
</gene>
<protein>
    <submittedName>
        <fullName evidence="1">Uncharacterized protein</fullName>
    </submittedName>
</protein>
<evidence type="ECO:0000313" key="2">
    <source>
        <dbReference type="Proteomes" id="UP000709295"/>
    </source>
</evidence>
<dbReference type="AlphaFoldDB" id="A0A8J5IL92"/>
<reference evidence="1" key="1">
    <citation type="submission" date="2021-01" db="EMBL/GenBank/DDBJ databases">
        <title>Phytophthora aleatoria, a newly-described species from Pinus radiata is distinct from Phytophthora cactorum isolates based on comparative genomics.</title>
        <authorList>
            <person name="Mcdougal R."/>
            <person name="Panda P."/>
            <person name="Williams N."/>
            <person name="Studholme D.J."/>
        </authorList>
    </citation>
    <scope>NUCLEOTIDE SEQUENCE</scope>
    <source>
        <strain evidence="1">NZFS 4037</strain>
    </source>
</reference>
<comment type="caution">
    <text evidence="1">The sequence shown here is derived from an EMBL/GenBank/DDBJ whole genome shotgun (WGS) entry which is preliminary data.</text>
</comment>
<dbReference type="Proteomes" id="UP000709295">
    <property type="component" value="Unassembled WGS sequence"/>
</dbReference>
<evidence type="ECO:0000313" key="1">
    <source>
        <dbReference type="EMBL" id="KAG6960620.1"/>
    </source>
</evidence>
<name>A0A8J5IL92_9STRA</name>
<dbReference type="EMBL" id="JAENGY010000548">
    <property type="protein sequence ID" value="KAG6960620.1"/>
    <property type="molecule type" value="Genomic_DNA"/>
</dbReference>
<organism evidence="1 2">
    <name type="scientific">Phytophthora aleatoria</name>
    <dbReference type="NCBI Taxonomy" id="2496075"/>
    <lineage>
        <taxon>Eukaryota</taxon>
        <taxon>Sar</taxon>
        <taxon>Stramenopiles</taxon>
        <taxon>Oomycota</taxon>
        <taxon>Peronosporomycetes</taxon>
        <taxon>Peronosporales</taxon>
        <taxon>Peronosporaceae</taxon>
        <taxon>Phytophthora</taxon>
    </lineage>
</organism>
<accession>A0A8J5IL92</accession>
<proteinExistence type="predicted"/>